<accession>A0A562NV91</accession>
<proteinExistence type="predicted"/>
<evidence type="ECO:0000256" key="1">
    <source>
        <dbReference type="SAM" id="Phobius"/>
    </source>
</evidence>
<keyword evidence="1" id="KW-0472">Membrane</keyword>
<sequence>MPLLRRLWLRLFATVGLVAAVMLSWWWKVDAARAPDLVAGTSFGQPIDLGRTFFTPEALLLRQSEPPELVLSATIENVTGETQRSFFGMPANPPQIILDGAPLAEEPEIILLRDNAPLLQLQPRMPEEIQMVWPLPADWQPKPVQIAFEKQTFKLRDNLYGQSSWLGYTPVAQMTVTPEVE</sequence>
<feature type="transmembrane region" description="Helical" evidence="1">
    <location>
        <begin position="7"/>
        <end position="27"/>
    </location>
</feature>
<dbReference type="RefSeq" id="WP_145397051.1">
    <property type="nucleotide sequence ID" value="NZ_VLKU01000003.1"/>
</dbReference>
<reference evidence="2 3" key="1">
    <citation type="journal article" date="2015" name="Stand. Genomic Sci.">
        <title>Genomic Encyclopedia of Bacterial and Archaeal Type Strains, Phase III: the genomes of soil and plant-associated and newly described type strains.</title>
        <authorList>
            <person name="Whitman W.B."/>
            <person name="Woyke T."/>
            <person name="Klenk H.P."/>
            <person name="Zhou Y."/>
            <person name="Lilburn T.G."/>
            <person name="Beck B.J."/>
            <person name="De Vos P."/>
            <person name="Vandamme P."/>
            <person name="Eisen J.A."/>
            <person name="Garrity G."/>
            <person name="Hugenholtz P."/>
            <person name="Kyrpides N.C."/>
        </authorList>
    </citation>
    <scope>NUCLEOTIDE SEQUENCE [LARGE SCALE GENOMIC DNA]</scope>
    <source>
        <strain evidence="2 3">CGMCC 1.5364</strain>
    </source>
</reference>
<comment type="caution">
    <text evidence="2">The sequence shown here is derived from an EMBL/GenBank/DDBJ whole genome shotgun (WGS) entry which is preliminary data.</text>
</comment>
<gene>
    <name evidence="2" type="ORF">IQ24_01362</name>
</gene>
<keyword evidence="3" id="KW-1185">Reference proteome</keyword>
<evidence type="ECO:0000313" key="3">
    <source>
        <dbReference type="Proteomes" id="UP000316225"/>
    </source>
</evidence>
<keyword evidence="1" id="KW-1133">Transmembrane helix</keyword>
<evidence type="ECO:0000313" key="2">
    <source>
        <dbReference type="EMBL" id="TWI36001.1"/>
    </source>
</evidence>
<name>A0A562NV91_9RHOB</name>
<dbReference type="OrthoDB" id="5998046at2"/>
<dbReference type="Proteomes" id="UP000316225">
    <property type="component" value="Unassembled WGS sequence"/>
</dbReference>
<protein>
    <submittedName>
        <fullName evidence="2">Uncharacterized protein</fullName>
    </submittedName>
</protein>
<organism evidence="2 3">
    <name type="scientific">Paracoccus sulfuroxidans</name>
    <dbReference type="NCBI Taxonomy" id="384678"/>
    <lineage>
        <taxon>Bacteria</taxon>
        <taxon>Pseudomonadati</taxon>
        <taxon>Pseudomonadota</taxon>
        <taxon>Alphaproteobacteria</taxon>
        <taxon>Rhodobacterales</taxon>
        <taxon>Paracoccaceae</taxon>
        <taxon>Paracoccus</taxon>
    </lineage>
</organism>
<keyword evidence="1" id="KW-0812">Transmembrane</keyword>
<dbReference type="AlphaFoldDB" id="A0A562NV91"/>
<dbReference type="EMBL" id="VLKU01000003">
    <property type="protein sequence ID" value="TWI36001.1"/>
    <property type="molecule type" value="Genomic_DNA"/>
</dbReference>